<dbReference type="Proteomes" id="UP001162905">
    <property type="component" value="Unassembled WGS sequence"/>
</dbReference>
<keyword evidence="4 6" id="KW-1133">Transmembrane helix</keyword>
<comment type="caution">
    <text evidence="8">The sequence shown here is derived from an EMBL/GenBank/DDBJ whole genome shotgun (WGS) entry which is preliminary data.</text>
</comment>
<evidence type="ECO:0000256" key="2">
    <source>
        <dbReference type="ARBA" id="ARBA00022475"/>
    </source>
</evidence>
<dbReference type="PANTHER" id="PTHR40077">
    <property type="entry name" value="MEMBRANE PROTEIN-RELATED"/>
    <property type="match status" value="1"/>
</dbReference>
<evidence type="ECO:0000256" key="5">
    <source>
        <dbReference type="ARBA" id="ARBA00023136"/>
    </source>
</evidence>
<dbReference type="PANTHER" id="PTHR40077:SF1">
    <property type="entry name" value="MEMBRANE PROTEIN"/>
    <property type="match status" value="1"/>
</dbReference>
<proteinExistence type="predicted"/>
<evidence type="ECO:0000313" key="8">
    <source>
        <dbReference type="EMBL" id="MCF7542783.1"/>
    </source>
</evidence>
<feature type="transmembrane region" description="Helical" evidence="6">
    <location>
        <begin position="21"/>
        <end position="42"/>
    </location>
</feature>
<dbReference type="NCBIfam" id="TIGR03954">
    <property type="entry name" value="integ_memb_HG"/>
    <property type="match status" value="1"/>
</dbReference>
<reference evidence="8" key="1">
    <citation type="submission" date="2022-01" db="EMBL/GenBank/DDBJ databases">
        <title>Pseudomonas sp. nov. isolated from Antarctic regolith.</title>
        <authorList>
            <person name="Novakova D."/>
            <person name="Sedlar K."/>
        </authorList>
    </citation>
    <scope>NUCLEOTIDE SEQUENCE</scope>
    <source>
        <strain evidence="8">P2647</strain>
    </source>
</reference>
<dbReference type="InterPro" id="IPR023845">
    <property type="entry name" value="DUF3817_TM"/>
</dbReference>
<evidence type="ECO:0000256" key="4">
    <source>
        <dbReference type="ARBA" id="ARBA00022989"/>
    </source>
</evidence>
<name>A0ABS9I4R0_9PSED</name>
<sequence length="117" mass="13180">MDAFSTKFDDITYQQKSLDRLAFASLVETSTLAALVFIAVPLKHYAHLPVAVSWIGPVHGLAFIFYVWLLSTKAHDPIWTRRDIVRLCISAVIPLSGFFNIGLFRRRKTTLLSGTAR</sequence>
<organism evidence="8 9">
    <name type="scientific">Pseudomonas petrae</name>
    <dbReference type="NCBI Taxonomy" id="2912190"/>
    <lineage>
        <taxon>Bacteria</taxon>
        <taxon>Pseudomonadati</taxon>
        <taxon>Pseudomonadota</taxon>
        <taxon>Gammaproteobacteria</taxon>
        <taxon>Pseudomonadales</taxon>
        <taxon>Pseudomonadaceae</taxon>
        <taxon>Pseudomonas</taxon>
    </lineage>
</organism>
<feature type="transmembrane region" description="Helical" evidence="6">
    <location>
        <begin position="54"/>
        <end position="72"/>
    </location>
</feature>
<evidence type="ECO:0000259" key="7">
    <source>
        <dbReference type="Pfam" id="PF12823"/>
    </source>
</evidence>
<keyword evidence="5 6" id="KW-0472">Membrane</keyword>
<dbReference type="Pfam" id="PF12823">
    <property type="entry name" value="DUF3817"/>
    <property type="match status" value="1"/>
</dbReference>
<evidence type="ECO:0000313" key="9">
    <source>
        <dbReference type="Proteomes" id="UP001162905"/>
    </source>
</evidence>
<evidence type="ECO:0000256" key="6">
    <source>
        <dbReference type="SAM" id="Phobius"/>
    </source>
</evidence>
<keyword evidence="9" id="KW-1185">Reference proteome</keyword>
<keyword evidence="2" id="KW-1003">Cell membrane</keyword>
<dbReference type="RefSeq" id="WP_237252095.1">
    <property type="nucleotide sequence ID" value="NZ_JAKJXE010000002.1"/>
</dbReference>
<dbReference type="EMBL" id="JAKJXH010000009">
    <property type="protein sequence ID" value="MCF7542783.1"/>
    <property type="molecule type" value="Genomic_DNA"/>
</dbReference>
<keyword evidence="3 6" id="KW-0812">Transmembrane</keyword>
<evidence type="ECO:0000256" key="3">
    <source>
        <dbReference type="ARBA" id="ARBA00022692"/>
    </source>
</evidence>
<protein>
    <submittedName>
        <fullName evidence="8">DUF3817 domain-containing protein</fullName>
    </submittedName>
</protein>
<comment type="subcellular location">
    <subcellularLocation>
        <location evidence="1">Cell membrane</location>
        <topology evidence="1">Multi-pass membrane protein</topology>
    </subcellularLocation>
</comment>
<accession>A0ABS9I4R0</accession>
<evidence type="ECO:0000256" key="1">
    <source>
        <dbReference type="ARBA" id="ARBA00004651"/>
    </source>
</evidence>
<feature type="domain" description="DUF3817" evidence="7">
    <location>
        <begin position="19"/>
        <end position="99"/>
    </location>
</feature>
<gene>
    <name evidence="8" type="ORF">L4G47_11160</name>
</gene>
<feature type="transmembrane region" description="Helical" evidence="6">
    <location>
        <begin position="84"/>
        <end position="104"/>
    </location>
</feature>